<evidence type="ECO:0000256" key="1">
    <source>
        <dbReference type="SAM" id="MobiDB-lite"/>
    </source>
</evidence>
<dbReference type="PROSITE" id="PS51257">
    <property type="entry name" value="PROKAR_LIPOPROTEIN"/>
    <property type="match status" value="1"/>
</dbReference>
<dbReference type="RefSeq" id="WP_163496135.1">
    <property type="nucleotide sequence ID" value="NZ_CP048711.1"/>
</dbReference>
<dbReference type="Proteomes" id="UP000477680">
    <property type="component" value="Chromosome"/>
</dbReference>
<keyword evidence="4" id="KW-1185">Reference proteome</keyword>
<evidence type="ECO:0000256" key="2">
    <source>
        <dbReference type="SAM" id="SignalP"/>
    </source>
</evidence>
<organism evidence="3 4">
    <name type="scientific">Kineobactrum salinum</name>
    <dbReference type="NCBI Taxonomy" id="2708301"/>
    <lineage>
        <taxon>Bacteria</taxon>
        <taxon>Pseudomonadati</taxon>
        <taxon>Pseudomonadota</taxon>
        <taxon>Gammaproteobacteria</taxon>
        <taxon>Cellvibrionales</taxon>
        <taxon>Halieaceae</taxon>
        <taxon>Kineobactrum</taxon>
    </lineage>
</organism>
<feature type="region of interest" description="Disordered" evidence="1">
    <location>
        <begin position="23"/>
        <end position="66"/>
    </location>
</feature>
<sequence>MTRFLGYCQLTLLATVLMVGCGSSGEPEAAEAPPQAGEGRNSETEPTVEDTADRCPPVLSTPAPAAGQAVDDIVGVRPGQSFDDVHARLGCREEGYTLEVASRWVIRDTGDLPTRQVLRATNGVACSGQEIARDMGSIAGNQRCIGGFSGSNFRAVRDATDEVYVGFTGMFGQEIAGAVWRSRSYPEDARPSVDKLEQALIDKYGEPSHREEMRLHNWGMRKGDISLNWVYDLRGRRVSAENPQYQQCLTISPAFSGTHRWSGSCGTVVRAGIAKYHGNDLLVDRFDIGVMDQKAFYEGGERFKAELAAALEQQRQDAAREAAAVMPDL</sequence>
<feature type="compositionally biased region" description="Low complexity" evidence="1">
    <location>
        <begin position="24"/>
        <end position="39"/>
    </location>
</feature>
<protein>
    <submittedName>
        <fullName evidence="3">Uncharacterized protein</fullName>
    </submittedName>
</protein>
<evidence type="ECO:0000313" key="4">
    <source>
        <dbReference type="Proteomes" id="UP000477680"/>
    </source>
</evidence>
<dbReference type="EMBL" id="CP048711">
    <property type="protein sequence ID" value="QIB66701.1"/>
    <property type="molecule type" value="Genomic_DNA"/>
</dbReference>
<gene>
    <name evidence="3" type="ORF">G3T16_16165</name>
</gene>
<evidence type="ECO:0000313" key="3">
    <source>
        <dbReference type="EMBL" id="QIB66701.1"/>
    </source>
</evidence>
<feature type="signal peptide" evidence="2">
    <location>
        <begin position="1"/>
        <end position="29"/>
    </location>
</feature>
<feature type="chain" id="PRO_5025383728" evidence="2">
    <location>
        <begin position="30"/>
        <end position="329"/>
    </location>
</feature>
<reference evidence="3 4" key="1">
    <citation type="submission" date="2020-02" db="EMBL/GenBank/DDBJ databases">
        <title>Genome sequencing for Kineobactrum sp. M2.</title>
        <authorList>
            <person name="Park S.-J."/>
        </authorList>
    </citation>
    <scope>NUCLEOTIDE SEQUENCE [LARGE SCALE GENOMIC DNA]</scope>
    <source>
        <strain evidence="3 4">M2</strain>
    </source>
</reference>
<accession>A0A6C0U3N2</accession>
<keyword evidence="2" id="KW-0732">Signal</keyword>
<dbReference type="KEGG" id="kim:G3T16_16165"/>
<name>A0A6C0U3N2_9GAMM</name>
<dbReference type="AlphaFoldDB" id="A0A6C0U3N2"/>
<proteinExistence type="predicted"/>